<feature type="region of interest" description="Disordered" evidence="1">
    <location>
        <begin position="72"/>
        <end position="105"/>
    </location>
</feature>
<gene>
    <name evidence="2" type="ORF">LCGC14_2634240</name>
</gene>
<comment type="caution">
    <text evidence="2">The sequence shown here is derived from an EMBL/GenBank/DDBJ whole genome shotgun (WGS) entry which is preliminary data.</text>
</comment>
<feature type="compositionally biased region" description="Basic and acidic residues" evidence="1">
    <location>
        <begin position="72"/>
        <end position="82"/>
    </location>
</feature>
<dbReference type="AlphaFoldDB" id="A0A0F9ALX5"/>
<feature type="compositionally biased region" description="Basic and acidic residues" evidence="1">
    <location>
        <begin position="90"/>
        <end position="105"/>
    </location>
</feature>
<sequence length="105" mass="11584">SKIEADQTKAESNVAAFQDKLERAAISRLSYAIEYAQKYGVELEVLMGDKTLTTPEQMEFKAEKLKFDQDKADATGTDKFDSGQRGAASLDRDKMSASEKIRAGV</sequence>
<evidence type="ECO:0000256" key="1">
    <source>
        <dbReference type="SAM" id="MobiDB-lite"/>
    </source>
</evidence>
<reference evidence="2" key="1">
    <citation type="journal article" date="2015" name="Nature">
        <title>Complex archaea that bridge the gap between prokaryotes and eukaryotes.</title>
        <authorList>
            <person name="Spang A."/>
            <person name="Saw J.H."/>
            <person name="Jorgensen S.L."/>
            <person name="Zaremba-Niedzwiedzka K."/>
            <person name="Martijn J."/>
            <person name="Lind A.E."/>
            <person name="van Eijk R."/>
            <person name="Schleper C."/>
            <person name="Guy L."/>
            <person name="Ettema T.J."/>
        </authorList>
    </citation>
    <scope>NUCLEOTIDE SEQUENCE</scope>
</reference>
<dbReference type="EMBL" id="LAZR01045267">
    <property type="protein sequence ID" value="KKK99290.1"/>
    <property type="molecule type" value="Genomic_DNA"/>
</dbReference>
<accession>A0A0F9ALX5</accession>
<protein>
    <submittedName>
        <fullName evidence="2">Uncharacterized protein</fullName>
    </submittedName>
</protein>
<organism evidence="2">
    <name type="scientific">marine sediment metagenome</name>
    <dbReference type="NCBI Taxonomy" id="412755"/>
    <lineage>
        <taxon>unclassified sequences</taxon>
        <taxon>metagenomes</taxon>
        <taxon>ecological metagenomes</taxon>
    </lineage>
</organism>
<feature type="non-terminal residue" evidence="2">
    <location>
        <position position="1"/>
    </location>
</feature>
<evidence type="ECO:0000313" key="2">
    <source>
        <dbReference type="EMBL" id="KKK99290.1"/>
    </source>
</evidence>
<name>A0A0F9ALX5_9ZZZZ</name>
<proteinExistence type="predicted"/>